<dbReference type="InterPro" id="IPR011029">
    <property type="entry name" value="DEATH-like_dom_sf"/>
</dbReference>
<dbReference type="AlphaFoldDB" id="A0A2J8QZZ2"/>
<gene>
    <name evidence="2" type="ORF">CR201_G0055402</name>
</gene>
<protein>
    <submittedName>
        <fullName evidence="2">NLRP7 isoform 2</fullName>
    </submittedName>
</protein>
<dbReference type="Pfam" id="PF02758">
    <property type="entry name" value="PYRIN"/>
    <property type="match status" value="1"/>
</dbReference>
<dbReference type="EMBL" id="NDHI03003926">
    <property type="protein sequence ID" value="PNJ01834.1"/>
    <property type="molecule type" value="Genomic_DNA"/>
</dbReference>
<reference evidence="2" key="1">
    <citation type="submission" date="2017-12" db="EMBL/GenBank/DDBJ databases">
        <title>High-resolution comparative analysis of great ape genomes.</title>
        <authorList>
            <person name="Pollen A."/>
            <person name="Hastie A."/>
            <person name="Hormozdiari F."/>
            <person name="Dougherty M."/>
            <person name="Liu R."/>
            <person name="Chaisson M."/>
            <person name="Hoppe E."/>
            <person name="Hill C."/>
            <person name="Pang A."/>
            <person name="Hillier L."/>
            <person name="Baker C."/>
            <person name="Armstrong J."/>
            <person name="Shendure J."/>
            <person name="Paten B."/>
            <person name="Wilson R."/>
            <person name="Chao H."/>
            <person name="Schneider V."/>
            <person name="Ventura M."/>
            <person name="Kronenberg Z."/>
            <person name="Murali S."/>
            <person name="Gordon D."/>
            <person name="Cantsilieris S."/>
            <person name="Munson K."/>
            <person name="Nelson B."/>
            <person name="Raja A."/>
            <person name="Underwood J."/>
            <person name="Diekhans M."/>
            <person name="Fiddes I."/>
            <person name="Haussler D."/>
            <person name="Eichler E."/>
        </authorList>
    </citation>
    <scope>NUCLEOTIDE SEQUENCE [LARGE SCALE GENOMIC DNA]</scope>
    <source>
        <strain evidence="2">Susie</strain>
    </source>
</reference>
<sequence length="97" mass="11231">MTSPQLEWTLQTLLEQLNEDELKSFKSLLWALPLEDVLQKTPWSEVEEADGKKLAEILVNTSSENWIRNATVNILEEMNLMELCKMAKAEMMEYGQV</sequence>
<dbReference type="PROSITE" id="PS50824">
    <property type="entry name" value="DAPIN"/>
    <property type="match status" value="1"/>
</dbReference>
<dbReference type="FunFam" id="1.10.533.10:FF:000074">
    <property type="entry name" value="NLR family pyrin domain containing 7"/>
    <property type="match status" value="1"/>
</dbReference>
<organism evidence="2">
    <name type="scientific">Pongo abelii</name>
    <name type="common">Sumatran orangutan</name>
    <name type="synonym">Pongo pygmaeus abelii</name>
    <dbReference type="NCBI Taxonomy" id="9601"/>
    <lineage>
        <taxon>Eukaryota</taxon>
        <taxon>Metazoa</taxon>
        <taxon>Chordata</taxon>
        <taxon>Craniata</taxon>
        <taxon>Vertebrata</taxon>
        <taxon>Euteleostomi</taxon>
        <taxon>Mammalia</taxon>
        <taxon>Eutheria</taxon>
        <taxon>Euarchontoglires</taxon>
        <taxon>Primates</taxon>
        <taxon>Haplorrhini</taxon>
        <taxon>Catarrhini</taxon>
        <taxon>Hominidae</taxon>
        <taxon>Pongo</taxon>
    </lineage>
</organism>
<accession>A0A2J8QZZ2</accession>
<comment type="caution">
    <text evidence="2">The sequence shown here is derived from an EMBL/GenBank/DDBJ whole genome shotgun (WGS) entry which is preliminary data.</text>
</comment>
<dbReference type="InterPro" id="IPR004020">
    <property type="entry name" value="DAPIN"/>
</dbReference>
<name>A0A2J8QZZ2_PONAB</name>
<evidence type="ECO:0000259" key="1">
    <source>
        <dbReference type="PROSITE" id="PS50824"/>
    </source>
</evidence>
<dbReference type="Gene3D" id="1.10.533.10">
    <property type="entry name" value="Death Domain, Fas"/>
    <property type="match status" value="1"/>
</dbReference>
<feature type="non-terminal residue" evidence="2">
    <location>
        <position position="97"/>
    </location>
</feature>
<dbReference type="CDD" id="cd08320">
    <property type="entry name" value="Pyrin_NALPs"/>
    <property type="match status" value="1"/>
</dbReference>
<proteinExistence type="predicted"/>
<dbReference type="SUPFAM" id="SSF47986">
    <property type="entry name" value="DEATH domain"/>
    <property type="match status" value="1"/>
</dbReference>
<evidence type="ECO:0000313" key="2">
    <source>
        <dbReference type="EMBL" id="PNJ01834.1"/>
    </source>
</evidence>
<dbReference type="SMART" id="SM01289">
    <property type="entry name" value="PYRIN"/>
    <property type="match status" value="1"/>
</dbReference>
<feature type="domain" description="Pyrin" evidence="1">
    <location>
        <begin position="1"/>
        <end position="93"/>
    </location>
</feature>